<evidence type="ECO:0000256" key="6">
    <source>
        <dbReference type="SAM" id="Phobius"/>
    </source>
</evidence>
<evidence type="ECO:0000256" key="4">
    <source>
        <dbReference type="ARBA" id="ARBA00022989"/>
    </source>
</evidence>
<keyword evidence="3 6" id="KW-0812">Transmembrane</keyword>
<reference evidence="9 10" key="1">
    <citation type="submission" date="2016-11" db="EMBL/GenBank/DDBJ databases">
        <title>Study of marine rhodopsin-containing bacteria.</title>
        <authorList>
            <person name="Yoshizawa S."/>
            <person name="Kumagai Y."/>
            <person name="Kogure K."/>
        </authorList>
    </citation>
    <scope>NUCLEOTIDE SEQUENCE [LARGE SCALE GENOMIC DNA]</scope>
    <source>
        <strain evidence="9 10">SAORIC-28</strain>
    </source>
</reference>
<dbReference type="PANTHER" id="PTHR30287:SF2">
    <property type="entry name" value="BLL1001 PROTEIN"/>
    <property type="match status" value="1"/>
</dbReference>
<accession>A0A271IZ12</accession>
<comment type="caution">
    <text evidence="9">The sequence shown here is derived from an EMBL/GenBank/DDBJ whole genome shotgun (WGS) entry which is preliminary data.</text>
</comment>
<evidence type="ECO:0000313" key="10">
    <source>
        <dbReference type="Proteomes" id="UP000216339"/>
    </source>
</evidence>
<evidence type="ECO:0000256" key="1">
    <source>
        <dbReference type="ARBA" id="ARBA00004651"/>
    </source>
</evidence>
<gene>
    <name evidence="9" type="ORF">BSZ37_07590</name>
</gene>
<dbReference type="EMBL" id="MQWD01000001">
    <property type="protein sequence ID" value="PAP76317.1"/>
    <property type="molecule type" value="Genomic_DNA"/>
</dbReference>
<feature type="transmembrane region" description="Helical" evidence="6">
    <location>
        <begin position="793"/>
        <end position="815"/>
    </location>
</feature>
<feature type="transmembrane region" description="Helical" evidence="6">
    <location>
        <begin position="323"/>
        <end position="348"/>
    </location>
</feature>
<evidence type="ECO:0000256" key="2">
    <source>
        <dbReference type="ARBA" id="ARBA00022475"/>
    </source>
</evidence>
<feature type="transmembrane region" description="Helical" evidence="6">
    <location>
        <begin position="450"/>
        <end position="468"/>
    </location>
</feature>
<proteinExistence type="predicted"/>
<keyword evidence="5 6" id="KW-0472">Membrane</keyword>
<dbReference type="RefSeq" id="WP_095509967.1">
    <property type="nucleotide sequence ID" value="NZ_MQWD01000001.1"/>
</dbReference>
<keyword evidence="2" id="KW-1003">Cell membrane</keyword>
<dbReference type="OrthoDB" id="9780560at2"/>
<evidence type="ECO:0000256" key="3">
    <source>
        <dbReference type="ARBA" id="ARBA00022692"/>
    </source>
</evidence>
<evidence type="ECO:0000259" key="8">
    <source>
        <dbReference type="Pfam" id="PF12704"/>
    </source>
</evidence>
<dbReference type="InterPro" id="IPR038766">
    <property type="entry name" value="Membrane_comp_ABC_pdt"/>
</dbReference>
<dbReference type="PANTHER" id="PTHR30287">
    <property type="entry name" value="MEMBRANE COMPONENT OF PREDICTED ABC SUPERFAMILY METABOLITE UPTAKE TRANSPORTER"/>
    <property type="match status" value="1"/>
</dbReference>
<dbReference type="InterPro" id="IPR003838">
    <property type="entry name" value="ABC3_permease_C"/>
</dbReference>
<dbReference type="Pfam" id="PF02687">
    <property type="entry name" value="FtsX"/>
    <property type="match status" value="2"/>
</dbReference>
<feature type="domain" description="ABC3 transporter permease C-terminal" evidence="7">
    <location>
        <begin position="282"/>
        <end position="404"/>
    </location>
</feature>
<feature type="domain" description="MacB-like periplasmic core" evidence="8">
    <location>
        <begin position="502"/>
        <end position="707"/>
    </location>
</feature>
<feature type="domain" description="MacB-like periplasmic core" evidence="8">
    <location>
        <begin position="18"/>
        <end position="201"/>
    </location>
</feature>
<keyword evidence="4 6" id="KW-1133">Transmembrane helix</keyword>
<feature type="transmembrane region" description="Helical" evidence="6">
    <location>
        <begin position="821"/>
        <end position="848"/>
    </location>
</feature>
<feature type="transmembrane region" description="Helical" evidence="6">
    <location>
        <begin position="281"/>
        <end position="303"/>
    </location>
</feature>
<evidence type="ECO:0000259" key="7">
    <source>
        <dbReference type="Pfam" id="PF02687"/>
    </source>
</evidence>
<protein>
    <recommendedName>
        <fullName evidence="11">ABC transporter permease</fullName>
    </recommendedName>
</protein>
<organism evidence="9 10">
    <name type="scientific">Rubrivirga marina</name>
    <dbReference type="NCBI Taxonomy" id="1196024"/>
    <lineage>
        <taxon>Bacteria</taxon>
        <taxon>Pseudomonadati</taxon>
        <taxon>Rhodothermota</taxon>
        <taxon>Rhodothermia</taxon>
        <taxon>Rhodothermales</taxon>
        <taxon>Rubricoccaceae</taxon>
        <taxon>Rubrivirga</taxon>
    </lineage>
</organism>
<feature type="domain" description="ABC3 transporter permease C-terminal" evidence="7">
    <location>
        <begin position="744"/>
        <end position="861"/>
    </location>
</feature>
<dbReference type="Pfam" id="PF12704">
    <property type="entry name" value="MacB_PCD"/>
    <property type="match status" value="2"/>
</dbReference>
<evidence type="ECO:0008006" key="11">
    <source>
        <dbReference type="Google" id="ProtNLM"/>
    </source>
</evidence>
<sequence length="868" mass="89331">MPLARSSRRYLLRHPLLTALSVLGVALGVAVSVAVDLANTSALRAFELSGEAVTGTATHQVVGGPGGVDGALVARLVTEAGVAQVAPVVEGAARVARQPERVVSVLGVDPFAEAAFRPFVGGPGSGLDAGTFLTVPGAVLLSEATAAELGVAVGDTLGLAVDGRPEVAHVVGLLQPDDDRSESALQNLLVADVATAQEWFGMTTRAEAPSGSALDADPRAPNAGTLTRIDLILPADDPARLDAEVDRVAALLPEGTEVRPASTQADALATMTAAFRLNLTALSLLALVVGVFLIYNTVTFAVVQRRRVLGTYRALGVTRAEVFRAILGEALVIGAVGTAIGLALGVLLGTGLVRLVTQTIGDLYFVVRVRELALSPVALLKGVALGLGATVVGALRPGWEAASTAPASALRRSTQEDRFAEGAGRLAVWGLGVLALGGLVLLVPAGVPGAYAGMLGILAGTALLVPYLTRAWAALARPVLGALLGPVGRMAARGVSASLSRTSVAVAALAVAVAATVGVATMVSSFRTTVADWLGAVLQSDVYVQPPATVFRRGGAVLDDSLAQALAALPGVARADAIRVRTIEDDSGPFDLVVARLDEVRAGVNRYKEGSAEAVAQSAAAGAVAVSEPFAFRFGVGVGDTLRLPTDRGTRTYPIAGVYYDYGNDLGVVLMDERPFLAAFRDPGYTGIALTAASGVDPPDLVQRARRLAEASAQDVTVRSNRDLREASLEIFDQTFVVTSVLRLLAVAVAFVGVLSALMALQLERRRELAMLRAQGMTPGEVRKMVFAETGLMGLWAGLLAVPLGLALAAVLVFVVNVRSFGWTLAFTVSSGVLVQAVALAVGAALLAGVYPAWRMARTSPALAMREA</sequence>
<evidence type="ECO:0000313" key="9">
    <source>
        <dbReference type="EMBL" id="PAP76317.1"/>
    </source>
</evidence>
<dbReference type="AlphaFoldDB" id="A0A271IZ12"/>
<dbReference type="InterPro" id="IPR025857">
    <property type="entry name" value="MacB_PCD"/>
</dbReference>
<feature type="transmembrane region" description="Helical" evidence="6">
    <location>
        <begin position="504"/>
        <end position="523"/>
    </location>
</feature>
<feature type="transmembrane region" description="Helical" evidence="6">
    <location>
        <begin position="426"/>
        <end position="443"/>
    </location>
</feature>
<comment type="subcellular location">
    <subcellularLocation>
        <location evidence="1">Cell membrane</location>
        <topology evidence="1">Multi-pass membrane protein</topology>
    </subcellularLocation>
</comment>
<name>A0A271IZ12_9BACT</name>
<dbReference type="GO" id="GO:0005886">
    <property type="term" value="C:plasma membrane"/>
    <property type="evidence" value="ECO:0007669"/>
    <property type="project" value="UniProtKB-SubCell"/>
</dbReference>
<keyword evidence="10" id="KW-1185">Reference proteome</keyword>
<evidence type="ECO:0000256" key="5">
    <source>
        <dbReference type="ARBA" id="ARBA00023136"/>
    </source>
</evidence>
<dbReference type="Proteomes" id="UP000216339">
    <property type="component" value="Unassembled WGS sequence"/>
</dbReference>
<feature type="transmembrane region" description="Helical" evidence="6">
    <location>
        <begin position="741"/>
        <end position="763"/>
    </location>
</feature>